<dbReference type="EMBL" id="SMTF01000015">
    <property type="protein sequence ID" value="TDK21714.1"/>
    <property type="molecule type" value="Genomic_DNA"/>
</dbReference>
<evidence type="ECO:0000256" key="3">
    <source>
        <dbReference type="ARBA" id="ARBA00022603"/>
    </source>
</evidence>
<dbReference type="AlphaFoldDB" id="A0A4R5TSZ2"/>
<dbReference type="NCBIfam" id="TIGR00755">
    <property type="entry name" value="ksgA"/>
    <property type="match status" value="1"/>
</dbReference>
<accession>A0A4R5TSZ2</accession>
<dbReference type="SUPFAM" id="SSF53335">
    <property type="entry name" value="S-adenosyl-L-methionine-dependent methyltransferases"/>
    <property type="match status" value="1"/>
</dbReference>
<dbReference type="InterPro" id="IPR011530">
    <property type="entry name" value="rRNA_adenine_dimethylase"/>
</dbReference>
<keyword evidence="11" id="KW-1185">Reference proteome</keyword>
<evidence type="ECO:0000256" key="2">
    <source>
        <dbReference type="ARBA" id="ARBA00022552"/>
    </source>
</evidence>
<feature type="domain" description="Ribosomal RNA adenine methylase transferase N-terminal" evidence="9">
    <location>
        <begin position="28"/>
        <end position="199"/>
    </location>
</feature>
<comment type="caution">
    <text evidence="7 8">Lacks conserved residue(s) required for the propagation of feature annotation.</text>
</comment>
<evidence type="ECO:0000256" key="7">
    <source>
        <dbReference type="HAMAP-Rule" id="MF_00607"/>
    </source>
</evidence>
<evidence type="ECO:0000256" key="1">
    <source>
        <dbReference type="ARBA" id="ARBA00022490"/>
    </source>
</evidence>
<dbReference type="Gene3D" id="1.10.8.100">
    <property type="entry name" value="Ribosomal RNA adenine dimethylase-like, domain 2"/>
    <property type="match status" value="1"/>
</dbReference>
<evidence type="ECO:0000256" key="4">
    <source>
        <dbReference type="ARBA" id="ARBA00022679"/>
    </source>
</evidence>
<dbReference type="Pfam" id="PF00398">
    <property type="entry name" value="RrnaAD"/>
    <property type="match status" value="1"/>
</dbReference>
<evidence type="ECO:0000256" key="6">
    <source>
        <dbReference type="ARBA" id="ARBA00022884"/>
    </source>
</evidence>
<keyword evidence="4 7" id="KW-0808">Transferase</keyword>
<keyword evidence="1 7" id="KW-0963">Cytoplasm</keyword>
<evidence type="ECO:0000256" key="5">
    <source>
        <dbReference type="ARBA" id="ARBA00022691"/>
    </source>
</evidence>
<dbReference type="PANTHER" id="PTHR11727:SF7">
    <property type="entry name" value="DIMETHYLADENOSINE TRANSFERASE-RELATED"/>
    <property type="match status" value="1"/>
</dbReference>
<name>A0A4R5TSZ2_9GAMM</name>
<dbReference type="Gene3D" id="3.40.50.150">
    <property type="entry name" value="Vaccinia Virus protein VP39"/>
    <property type="match status" value="1"/>
</dbReference>
<dbReference type="HAMAP" id="MF_00607">
    <property type="entry name" value="16SrRNA_methyltr_A"/>
    <property type="match status" value="1"/>
</dbReference>
<dbReference type="InterPro" id="IPR029063">
    <property type="entry name" value="SAM-dependent_MTases_sf"/>
</dbReference>
<dbReference type="InterPro" id="IPR023165">
    <property type="entry name" value="rRNA_Ade_diMease-like_C"/>
</dbReference>
<evidence type="ECO:0000313" key="11">
    <source>
        <dbReference type="Proteomes" id="UP000294796"/>
    </source>
</evidence>
<dbReference type="FunFam" id="1.10.8.100:FF:000001">
    <property type="entry name" value="Ribosomal RNA small subunit methyltransferase A"/>
    <property type="match status" value="1"/>
</dbReference>
<dbReference type="GO" id="GO:0052908">
    <property type="term" value="F:16S rRNA (adenine(1518)-N(6)/adenine(1519)-N(6))-dimethyltransferase activity"/>
    <property type="evidence" value="ECO:0007669"/>
    <property type="project" value="UniProtKB-EC"/>
</dbReference>
<dbReference type="Proteomes" id="UP000294796">
    <property type="component" value="Unassembled WGS sequence"/>
</dbReference>
<dbReference type="InterPro" id="IPR020596">
    <property type="entry name" value="rRNA_Ade_Mease_Trfase_CS"/>
</dbReference>
<keyword evidence="6 7" id="KW-0694">RNA-binding</keyword>
<proteinExistence type="inferred from homology"/>
<dbReference type="PANTHER" id="PTHR11727">
    <property type="entry name" value="DIMETHYLADENOSINE TRANSFERASE"/>
    <property type="match status" value="1"/>
</dbReference>
<keyword evidence="3 7" id="KW-0489">Methyltransferase</keyword>
<protein>
    <recommendedName>
        <fullName evidence="7">Ribosomal RNA small subunit methyltransferase A</fullName>
        <ecNumber evidence="7">2.1.1.182</ecNumber>
    </recommendedName>
    <alternativeName>
        <fullName evidence="7">16S rRNA (adenine(1518)-N(6)/adenine(1519)-N(6))-dimethyltransferase</fullName>
    </alternativeName>
    <alternativeName>
        <fullName evidence="7">16S rRNA dimethyladenosine transferase</fullName>
    </alternativeName>
    <alternativeName>
        <fullName evidence="7">16S rRNA dimethylase</fullName>
    </alternativeName>
    <alternativeName>
        <fullName evidence="7">S-adenosylmethionine-6-N', N'-adenosyl(rRNA) dimethyltransferase</fullName>
    </alternativeName>
</protein>
<sequence length="268" mass="28953">MTPPTDTPRFQDRAKKSLGQHFLHERGVVDKIVLAVDPRPGERIVEIGPGQGAMTFPLLDRHGALTAIEFDRDLLAPLADAARAHGELTLVHANVLDVDFTALAAGTPIRLVGNLPYNLSSPILFHALDHAAAIVDMHFMLQKEVVDRMAAAPGSKVYGRLSVMLQAWCKVTALFSIGPGAFRPPPKVDSAVVRLVPRAPGEVGIDDPARFAAIVRDAFGQRRKTLRNALSRLCDEDAIRAAGIDPQRRAEQLAVADFIQLANHPAAA</sequence>
<evidence type="ECO:0000313" key="10">
    <source>
        <dbReference type="EMBL" id="TDK21714.1"/>
    </source>
</evidence>
<dbReference type="PROSITE" id="PS51689">
    <property type="entry name" value="SAM_RNA_A_N6_MT"/>
    <property type="match status" value="1"/>
</dbReference>
<evidence type="ECO:0000259" key="9">
    <source>
        <dbReference type="SMART" id="SM00650"/>
    </source>
</evidence>
<evidence type="ECO:0000256" key="8">
    <source>
        <dbReference type="PROSITE-ProRule" id="PRU01026"/>
    </source>
</evidence>
<dbReference type="FunFam" id="3.40.50.150:FF:000222">
    <property type="entry name" value="Ribosomal RNA small subunit methyltransferase A"/>
    <property type="match status" value="1"/>
</dbReference>
<comment type="subcellular location">
    <subcellularLocation>
        <location evidence="7">Cytoplasm</location>
    </subcellularLocation>
</comment>
<dbReference type="SMART" id="SM00650">
    <property type="entry name" value="rADc"/>
    <property type="match status" value="1"/>
</dbReference>
<comment type="catalytic activity">
    <reaction evidence="7">
        <text>adenosine(1518)/adenosine(1519) in 16S rRNA + 4 S-adenosyl-L-methionine = N(6)-dimethyladenosine(1518)/N(6)-dimethyladenosine(1519) in 16S rRNA + 4 S-adenosyl-L-homocysteine + 4 H(+)</text>
        <dbReference type="Rhea" id="RHEA:19609"/>
        <dbReference type="Rhea" id="RHEA-COMP:10232"/>
        <dbReference type="Rhea" id="RHEA-COMP:10233"/>
        <dbReference type="ChEBI" id="CHEBI:15378"/>
        <dbReference type="ChEBI" id="CHEBI:57856"/>
        <dbReference type="ChEBI" id="CHEBI:59789"/>
        <dbReference type="ChEBI" id="CHEBI:74411"/>
        <dbReference type="ChEBI" id="CHEBI:74493"/>
        <dbReference type="EC" id="2.1.1.182"/>
    </reaction>
</comment>
<organism evidence="10 11">
    <name type="scientific">Luteimonas aestuarii</name>
    <dbReference type="NCBI Taxonomy" id="453837"/>
    <lineage>
        <taxon>Bacteria</taxon>
        <taxon>Pseudomonadati</taxon>
        <taxon>Pseudomonadota</taxon>
        <taxon>Gammaproteobacteria</taxon>
        <taxon>Lysobacterales</taxon>
        <taxon>Lysobacteraceae</taxon>
        <taxon>Luteimonas</taxon>
    </lineage>
</organism>
<comment type="function">
    <text evidence="7">Specifically dimethylates two adjacent adenosines (A1518 and A1519) in the loop of a conserved hairpin near the 3'-end of 16S rRNA in the 30S particle. May play a critical role in biogenesis of 30S subunits.</text>
</comment>
<gene>
    <name evidence="7 10" type="primary">rsmA</name>
    <name evidence="7" type="synonym">ksgA</name>
    <name evidence="10" type="ORF">E2F46_14330</name>
</gene>
<dbReference type="PROSITE" id="PS01131">
    <property type="entry name" value="RRNA_A_DIMETH"/>
    <property type="match status" value="1"/>
</dbReference>
<reference evidence="10 11" key="1">
    <citation type="submission" date="2019-03" db="EMBL/GenBank/DDBJ databases">
        <title>Luteimonas zhaokaii sp.nov., isolated from the rectal contents of Plateau pika in Yushu, Qinghai Province, China.</title>
        <authorList>
            <person name="Zhang G."/>
        </authorList>
    </citation>
    <scope>NUCLEOTIDE SEQUENCE [LARGE SCALE GENOMIC DNA]</scope>
    <source>
        <strain evidence="10 11">B9</strain>
    </source>
</reference>
<feature type="binding site" evidence="7 8">
    <location>
        <position position="69"/>
    </location>
    <ligand>
        <name>S-adenosyl-L-methionine</name>
        <dbReference type="ChEBI" id="CHEBI:59789"/>
    </ligand>
</feature>
<feature type="binding site" evidence="7 8">
    <location>
        <position position="48"/>
    </location>
    <ligand>
        <name>S-adenosyl-L-methionine</name>
        <dbReference type="ChEBI" id="CHEBI:59789"/>
    </ligand>
</feature>
<keyword evidence="5 7" id="KW-0949">S-adenosyl-L-methionine</keyword>
<dbReference type="EC" id="2.1.1.182" evidence="7"/>
<dbReference type="OrthoDB" id="9814755at2"/>
<comment type="caution">
    <text evidence="10">The sequence shown here is derived from an EMBL/GenBank/DDBJ whole genome shotgun (WGS) entry which is preliminary data.</text>
</comment>
<feature type="binding site" evidence="7 8">
    <location>
        <position position="23"/>
    </location>
    <ligand>
        <name>S-adenosyl-L-methionine</name>
        <dbReference type="ChEBI" id="CHEBI:59789"/>
    </ligand>
</feature>
<comment type="similarity">
    <text evidence="7">Belongs to the class I-like SAM-binding methyltransferase superfamily. rRNA adenine N(6)-methyltransferase family. RsmA subfamily.</text>
</comment>
<dbReference type="GO" id="GO:0003723">
    <property type="term" value="F:RNA binding"/>
    <property type="evidence" value="ECO:0007669"/>
    <property type="project" value="UniProtKB-UniRule"/>
</dbReference>
<feature type="binding site" evidence="7 8">
    <location>
        <position position="21"/>
    </location>
    <ligand>
        <name>S-adenosyl-L-methionine</name>
        <dbReference type="ChEBI" id="CHEBI:59789"/>
    </ligand>
</feature>
<dbReference type="InterPro" id="IPR020598">
    <property type="entry name" value="rRNA_Ade_methylase_Trfase_N"/>
</dbReference>
<keyword evidence="2 7" id="KW-0698">rRNA processing</keyword>
<dbReference type="InterPro" id="IPR001737">
    <property type="entry name" value="KsgA/Erm"/>
</dbReference>
<dbReference type="GO" id="GO:0005829">
    <property type="term" value="C:cytosol"/>
    <property type="evidence" value="ECO:0007669"/>
    <property type="project" value="TreeGrafter"/>
</dbReference>
<feature type="binding site" evidence="7 8">
    <location>
        <position position="114"/>
    </location>
    <ligand>
        <name>S-adenosyl-L-methionine</name>
        <dbReference type="ChEBI" id="CHEBI:59789"/>
    </ligand>
</feature>
<dbReference type="RefSeq" id="WP_133323269.1">
    <property type="nucleotide sequence ID" value="NZ_SMTF01000015.1"/>
</dbReference>